<dbReference type="Proteomes" id="UP000231019">
    <property type="component" value="Unassembled WGS sequence"/>
</dbReference>
<dbReference type="EMBL" id="PFFQ01000009">
    <property type="protein sequence ID" value="PIW18816.1"/>
    <property type="molecule type" value="Genomic_DNA"/>
</dbReference>
<dbReference type="PANTHER" id="PTHR30543">
    <property type="entry name" value="CHROMATE REDUCTASE"/>
    <property type="match status" value="1"/>
</dbReference>
<feature type="domain" description="NADPH-dependent FMN reductase-like" evidence="1">
    <location>
        <begin position="1"/>
        <end position="140"/>
    </location>
</feature>
<dbReference type="Pfam" id="PF03358">
    <property type="entry name" value="FMN_red"/>
    <property type="match status" value="1"/>
</dbReference>
<protein>
    <recommendedName>
        <fullName evidence="1">NADPH-dependent FMN reductase-like domain-containing protein</fullName>
    </recommendedName>
</protein>
<sequence>MKILAVYGSTHQESNSRRILEIIADSARAAGAEVDELDLLATPLPLFRTDETYEHDAIVSQVRQVCQSADAFILVSPEYHGCMTGWMKNFFDFHYHEFAGKVFALAASTGGSLGVSCITQMRVAVQHCHGWALPYQAAAREADFGADGSLQNTSVVERLQRMGRDTVVYGQILRQQFNEDREVARQNPDKSIEQGFAGWYLKASC</sequence>
<dbReference type="GO" id="GO:0016491">
    <property type="term" value="F:oxidoreductase activity"/>
    <property type="evidence" value="ECO:0007669"/>
    <property type="project" value="InterPro"/>
</dbReference>
<name>A0A2M7G9M9_9BACT</name>
<evidence type="ECO:0000259" key="1">
    <source>
        <dbReference type="Pfam" id="PF03358"/>
    </source>
</evidence>
<dbReference type="Gene3D" id="3.40.50.360">
    <property type="match status" value="1"/>
</dbReference>
<dbReference type="GO" id="GO:0005829">
    <property type="term" value="C:cytosol"/>
    <property type="evidence" value="ECO:0007669"/>
    <property type="project" value="TreeGrafter"/>
</dbReference>
<dbReference type="InterPro" id="IPR029039">
    <property type="entry name" value="Flavoprotein-like_sf"/>
</dbReference>
<comment type="caution">
    <text evidence="2">The sequence shown here is derived from an EMBL/GenBank/DDBJ whole genome shotgun (WGS) entry which is preliminary data.</text>
</comment>
<evidence type="ECO:0000313" key="3">
    <source>
        <dbReference type="Proteomes" id="UP000231019"/>
    </source>
</evidence>
<organism evidence="2 3">
    <name type="scientific">bacterium (Candidatus Blackallbacteria) CG17_big_fil_post_rev_8_21_14_2_50_48_46</name>
    <dbReference type="NCBI Taxonomy" id="2014261"/>
    <lineage>
        <taxon>Bacteria</taxon>
        <taxon>Candidatus Blackallbacteria</taxon>
    </lineage>
</organism>
<dbReference type="PANTHER" id="PTHR30543:SF21">
    <property type="entry name" value="NAD(P)H-DEPENDENT FMN REDUCTASE LOT6"/>
    <property type="match status" value="1"/>
</dbReference>
<proteinExistence type="predicted"/>
<dbReference type="AlphaFoldDB" id="A0A2M7G9M9"/>
<dbReference type="InterPro" id="IPR005025">
    <property type="entry name" value="FMN_Rdtase-like_dom"/>
</dbReference>
<gene>
    <name evidence="2" type="ORF">COW36_03295</name>
</gene>
<evidence type="ECO:0000313" key="2">
    <source>
        <dbReference type="EMBL" id="PIW18816.1"/>
    </source>
</evidence>
<dbReference type="SUPFAM" id="SSF52218">
    <property type="entry name" value="Flavoproteins"/>
    <property type="match status" value="1"/>
</dbReference>
<accession>A0A2M7G9M9</accession>
<dbReference type="GO" id="GO:0010181">
    <property type="term" value="F:FMN binding"/>
    <property type="evidence" value="ECO:0007669"/>
    <property type="project" value="TreeGrafter"/>
</dbReference>
<reference evidence="2 3" key="1">
    <citation type="submission" date="2017-09" db="EMBL/GenBank/DDBJ databases">
        <title>Depth-based differentiation of microbial function through sediment-hosted aquifers and enrichment of novel symbionts in the deep terrestrial subsurface.</title>
        <authorList>
            <person name="Probst A.J."/>
            <person name="Ladd B."/>
            <person name="Jarett J.K."/>
            <person name="Geller-Mcgrath D.E."/>
            <person name="Sieber C.M."/>
            <person name="Emerson J.B."/>
            <person name="Anantharaman K."/>
            <person name="Thomas B.C."/>
            <person name="Malmstrom R."/>
            <person name="Stieglmeier M."/>
            <person name="Klingl A."/>
            <person name="Woyke T."/>
            <person name="Ryan C.M."/>
            <person name="Banfield J.F."/>
        </authorList>
    </citation>
    <scope>NUCLEOTIDE SEQUENCE [LARGE SCALE GENOMIC DNA]</scope>
    <source>
        <strain evidence="2">CG17_big_fil_post_rev_8_21_14_2_50_48_46</strain>
    </source>
</reference>
<dbReference type="InterPro" id="IPR050712">
    <property type="entry name" value="NAD(P)H-dep_reductase"/>
</dbReference>